<reference evidence="1 2" key="1">
    <citation type="submission" date="2018-05" db="EMBL/GenBank/DDBJ databases">
        <title>Genetic diversity of glacier-inhabiting Cryobacterium bacteria in China and description of Cryobacterium mengkeensis sp. nov. and Arthrobacter glacialis sp. nov.</title>
        <authorList>
            <person name="Liu Q."/>
            <person name="Xin Y.-H."/>
        </authorList>
    </citation>
    <scope>NUCLEOTIDE SEQUENCE [LARGE SCALE GENOMIC DNA]</scope>
    <source>
        <strain evidence="1 2">B7</strain>
    </source>
</reference>
<accession>A0A2V5IQV1</accession>
<sequence length="199" mass="22246">MTNTDAHPITERQHVSVISMQSLSKYCRPKNDGLYPVFAVRQFSGSQRWTVSIFRNIGTEPAVIEISTGVATVPEIKRMIVDGLDRRGFMAVTGLIKSGDEISCLALASMSPPRTQPRSIEVAHRPLVITNGVRWLTEYGYPSISIGFEMVRLLEGQYAQKTKFQDSYTRKAMSLSGPECMKLLSEIIETHGMPEFTND</sequence>
<name>A0A2V5IQV1_9MICC</name>
<protein>
    <submittedName>
        <fullName evidence="1">Uncharacterized protein</fullName>
    </submittedName>
</protein>
<dbReference type="EMBL" id="QJVC01000004">
    <property type="protein sequence ID" value="PYI38919.1"/>
    <property type="molecule type" value="Genomic_DNA"/>
</dbReference>
<dbReference type="AlphaFoldDB" id="A0A2V5IQV1"/>
<organism evidence="1 2">
    <name type="scientific">Arthrobacter psychrolactophilus</name>
    <dbReference type="NCBI Taxonomy" id="92442"/>
    <lineage>
        <taxon>Bacteria</taxon>
        <taxon>Bacillati</taxon>
        <taxon>Actinomycetota</taxon>
        <taxon>Actinomycetes</taxon>
        <taxon>Micrococcales</taxon>
        <taxon>Micrococcaceae</taxon>
        <taxon>Arthrobacter</taxon>
    </lineage>
</organism>
<dbReference type="RefSeq" id="WP_110484482.1">
    <property type="nucleotide sequence ID" value="NZ_QJVC01000004.1"/>
</dbReference>
<evidence type="ECO:0000313" key="1">
    <source>
        <dbReference type="EMBL" id="PYI38919.1"/>
    </source>
</evidence>
<gene>
    <name evidence="1" type="ORF">CVS30_06275</name>
</gene>
<dbReference type="Proteomes" id="UP000247980">
    <property type="component" value="Unassembled WGS sequence"/>
</dbReference>
<comment type="caution">
    <text evidence="1">The sequence shown here is derived from an EMBL/GenBank/DDBJ whole genome shotgun (WGS) entry which is preliminary data.</text>
</comment>
<evidence type="ECO:0000313" key="2">
    <source>
        <dbReference type="Proteomes" id="UP000247980"/>
    </source>
</evidence>
<proteinExistence type="predicted"/>
<keyword evidence="2" id="KW-1185">Reference proteome</keyword>